<evidence type="ECO:0000313" key="3">
    <source>
        <dbReference type="Proteomes" id="UP000008810"/>
    </source>
</evidence>
<protein>
    <submittedName>
        <fullName evidence="1 2">Uncharacterized protein</fullName>
    </submittedName>
</protein>
<accession>A0A2K2DEC9</accession>
<reference evidence="1 2" key="1">
    <citation type="journal article" date="2010" name="Nature">
        <title>Genome sequencing and analysis of the model grass Brachypodium distachyon.</title>
        <authorList>
            <consortium name="International Brachypodium Initiative"/>
        </authorList>
    </citation>
    <scope>NUCLEOTIDE SEQUENCE [LARGE SCALE GENOMIC DNA]</scope>
    <source>
        <strain evidence="1 2">Bd21</strain>
    </source>
</reference>
<evidence type="ECO:0000313" key="2">
    <source>
        <dbReference type="EnsemblPlants" id="PNT72626"/>
    </source>
</evidence>
<dbReference type="Proteomes" id="UP000008810">
    <property type="component" value="Chromosome 2"/>
</dbReference>
<proteinExistence type="predicted"/>
<evidence type="ECO:0000313" key="1">
    <source>
        <dbReference type="EMBL" id="PNT72628.1"/>
    </source>
</evidence>
<reference evidence="2" key="3">
    <citation type="submission" date="2018-08" db="UniProtKB">
        <authorList>
            <consortium name="EnsemblPlants"/>
        </authorList>
    </citation>
    <scope>IDENTIFICATION</scope>
    <source>
        <strain evidence="2">cv. Bd21</strain>
    </source>
</reference>
<dbReference type="EMBL" id="CM000881">
    <property type="protein sequence ID" value="PNT72627.1"/>
    <property type="molecule type" value="Genomic_DNA"/>
</dbReference>
<dbReference type="EMBL" id="CM000881">
    <property type="protein sequence ID" value="PNT72626.1"/>
    <property type="molecule type" value="Genomic_DNA"/>
</dbReference>
<dbReference type="EMBL" id="CM000881">
    <property type="protein sequence ID" value="PNT72628.1"/>
    <property type="molecule type" value="Genomic_DNA"/>
</dbReference>
<gene>
    <name evidence="1" type="ORF">BRADI_2g47177v3</name>
</gene>
<dbReference type="EnsemblPlants" id="PNT72628">
    <property type="protein sequence ID" value="PNT72628"/>
    <property type="gene ID" value="BRADI_2g47177v3"/>
</dbReference>
<dbReference type="EnsemblPlants" id="PNT72626">
    <property type="protein sequence ID" value="PNT72626"/>
    <property type="gene ID" value="BRADI_2g47177v3"/>
</dbReference>
<dbReference type="EMBL" id="CM000881">
    <property type="protein sequence ID" value="PNT72629.1"/>
    <property type="molecule type" value="Genomic_DNA"/>
</dbReference>
<sequence>MGPLFCLRDGLARILVWVRQGILELWRRWWRCCMWRWRVWPRHRGRAPTWTTSCRCSGACPSTWRRRRRTSPCCCPPASPRRTMVSATESSADGLKYCDLMEGRGPAAEKGSTVEHHRCVEP</sequence>
<dbReference type="Gramene" id="PNT72626">
    <property type="protein sequence ID" value="PNT72626"/>
    <property type="gene ID" value="BRADI_2g47177v3"/>
</dbReference>
<dbReference type="Gramene" id="PNT72627">
    <property type="protein sequence ID" value="PNT72627"/>
    <property type="gene ID" value="BRADI_2g47177v3"/>
</dbReference>
<reference evidence="1" key="2">
    <citation type="submission" date="2017-06" db="EMBL/GenBank/DDBJ databases">
        <title>WGS assembly of Brachypodium distachyon.</title>
        <authorList>
            <consortium name="The International Brachypodium Initiative"/>
            <person name="Lucas S."/>
            <person name="Harmon-Smith M."/>
            <person name="Lail K."/>
            <person name="Tice H."/>
            <person name="Grimwood J."/>
            <person name="Bruce D."/>
            <person name="Barry K."/>
            <person name="Shu S."/>
            <person name="Lindquist E."/>
            <person name="Wang M."/>
            <person name="Pitluck S."/>
            <person name="Vogel J.P."/>
            <person name="Garvin D.F."/>
            <person name="Mockler T.C."/>
            <person name="Schmutz J."/>
            <person name="Rokhsar D."/>
            <person name="Bevan M.W."/>
        </authorList>
    </citation>
    <scope>NUCLEOTIDE SEQUENCE</scope>
    <source>
        <strain evidence="1">Bd21</strain>
    </source>
</reference>
<name>A0A2K2DEC9_BRADI</name>
<dbReference type="InParanoid" id="A0A2K2DEC9"/>
<dbReference type="Gramene" id="PNT72629">
    <property type="protein sequence ID" value="PNT72629"/>
    <property type="gene ID" value="BRADI_2g47177v3"/>
</dbReference>
<dbReference type="Gramene" id="PNT72628">
    <property type="protein sequence ID" value="PNT72628"/>
    <property type="gene ID" value="BRADI_2g47177v3"/>
</dbReference>
<dbReference type="OrthoDB" id="1902587at2759"/>
<keyword evidence="3" id="KW-1185">Reference proteome</keyword>
<dbReference type="EnsemblPlants" id="PNT72629">
    <property type="protein sequence ID" value="PNT72629"/>
    <property type="gene ID" value="BRADI_2g47177v3"/>
</dbReference>
<dbReference type="EnsemblPlants" id="PNT72627">
    <property type="protein sequence ID" value="PNT72627"/>
    <property type="gene ID" value="BRADI_2g47177v3"/>
</dbReference>
<organism evidence="1">
    <name type="scientific">Brachypodium distachyon</name>
    <name type="common">Purple false brome</name>
    <name type="synonym">Trachynia distachya</name>
    <dbReference type="NCBI Taxonomy" id="15368"/>
    <lineage>
        <taxon>Eukaryota</taxon>
        <taxon>Viridiplantae</taxon>
        <taxon>Streptophyta</taxon>
        <taxon>Embryophyta</taxon>
        <taxon>Tracheophyta</taxon>
        <taxon>Spermatophyta</taxon>
        <taxon>Magnoliopsida</taxon>
        <taxon>Liliopsida</taxon>
        <taxon>Poales</taxon>
        <taxon>Poaceae</taxon>
        <taxon>BOP clade</taxon>
        <taxon>Pooideae</taxon>
        <taxon>Stipodae</taxon>
        <taxon>Brachypodieae</taxon>
        <taxon>Brachypodium</taxon>
    </lineage>
</organism>
<dbReference type="AlphaFoldDB" id="A0A2K2DEC9"/>